<dbReference type="InterPro" id="IPR002711">
    <property type="entry name" value="HNH"/>
</dbReference>
<proteinExistence type="predicted"/>
<protein>
    <submittedName>
        <fullName evidence="2">HNH endonuclease</fullName>
    </submittedName>
</protein>
<dbReference type="SMART" id="SM00507">
    <property type="entry name" value="HNHc"/>
    <property type="match status" value="1"/>
</dbReference>
<dbReference type="GO" id="GO:0008270">
    <property type="term" value="F:zinc ion binding"/>
    <property type="evidence" value="ECO:0007669"/>
    <property type="project" value="InterPro"/>
</dbReference>
<reference evidence="2 3" key="1">
    <citation type="submission" date="2019-03" db="EMBL/GenBank/DDBJ databases">
        <title>Subsurface microbial communities from deep shales in Ohio and West Virginia, USA.</title>
        <authorList>
            <person name="Wrighton K."/>
        </authorList>
    </citation>
    <scope>NUCLEOTIDE SEQUENCE [LARGE SCALE GENOMIC DNA]</scope>
    <source>
        <strain evidence="2 3">MSL 6dP</strain>
    </source>
</reference>
<comment type="caution">
    <text evidence="2">The sequence shown here is derived from an EMBL/GenBank/DDBJ whole genome shotgun (WGS) entry which is preliminary data.</text>
</comment>
<evidence type="ECO:0000313" key="3">
    <source>
        <dbReference type="Proteomes" id="UP000295832"/>
    </source>
</evidence>
<dbReference type="GO" id="GO:0003676">
    <property type="term" value="F:nucleic acid binding"/>
    <property type="evidence" value="ECO:0007669"/>
    <property type="project" value="InterPro"/>
</dbReference>
<evidence type="ECO:0000259" key="1">
    <source>
        <dbReference type="SMART" id="SM00507"/>
    </source>
</evidence>
<gene>
    <name evidence="2" type="ORF">C7959_12012</name>
</gene>
<evidence type="ECO:0000313" key="2">
    <source>
        <dbReference type="EMBL" id="TDX49118.1"/>
    </source>
</evidence>
<dbReference type="InterPro" id="IPR003615">
    <property type="entry name" value="HNH_nuc"/>
</dbReference>
<dbReference type="RefSeq" id="WP_166667957.1">
    <property type="nucleotide sequence ID" value="NZ_SOEG01000020.1"/>
</dbReference>
<dbReference type="Gene3D" id="1.10.30.50">
    <property type="match status" value="1"/>
</dbReference>
<organism evidence="2 3">
    <name type="scientific">Orenia marismortui</name>
    <dbReference type="NCBI Taxonomy" id="46469"/>
    <lineage>
        <taxon>Bacteria</taxon>
        <taxon>Bacillati</taxon>
        <taxon>Bacillota</taxon>
        <taxon>Clostridia</taxon>
        <taxon>Halanaerobiales</taxon>
        <taxon>Halobacteroidaceae</taxon>
        <taxon>Orenia</taxon>
    </lineage>
</organism>
<sequence length="194" mass="22973">MIRSRLERWFPEEYEEYKKTIGRKYTVDDLRNTIEKDNYKLVRVDDINGYINIKDKAVISCPNPKHESYEAVITGILHRGNRCKKCYLESLGGENNPSYNPELTEEDRKERRSIFGYKNWRLKVYERDNFTCQKCGDDKGGNLVAHHIESFRDNPDLRLAINNGITLCEKCHNNFHNKYGYGSNTRNQFNNFME</sequence>
<keyword evidence="2" id="KW-0540">Nuclease</keyword>
<keyword evidence="2" id="KW-0255">Endonuclease</keyword>
<dbReference type="CDD" id="cd00085">
    <property type="entry name" value="HNHc"/>
    <property type="match status" value="1"/>
</dbReference>
<dbReference type="GO" id="GO:0004519">
    <property type="term" value="F:endonuclease activity"/>
    <property type="evidence" value="ECO:0007669"/>
    <property type="project" value="UniProtKB-KW"/>
</dbReference>
<dbReference type="Proteomes" id="UP000295832">
    <property type="component" value="Unassembled WGS sequence"/>
</dbReference>
<keyword evidence="2" id="KW-0378">Hydrolase</keyword>
<accession>A0A4R8GT00</accession>
<dbReference type="EMBL" id="SOEG01000020">
    <property type="protein sequence ID" value="TDX49118.1"/>
    <property type="molecule type" value="Genomic_DNA"/>
</dbReference>
<dbReference type="AlphaFoldDB" id="A0A4R8GT00"/>
<dbReference type="Pfam" id="PF01844">
    <property type="entry name" value="HNH"/>
    <property type="match status" value="1"/>
</dbReference>
<feature type="domain" description="HNH nuclease" evidence="1">
    <location>
        <begin position="119"/>
        <end position="173"/>
    </location>
</feature>
<keyword evidence="3" id="KW-1185">Reference proteome</keyword>
<name>A0A4R8GT00_9FIRM</name>